<gene>
    <name evidence="3" type="ORF">MVEN_01463400</name>
</gene>
<evidence type="ECO:0000313" key="3">
    <source>
        <dbReference type="EMBL" id="KAF7347094.1"/>
    </source>
</evidence>
<accession>A0A8H7CR23</accession>
<dbReference type="Proteomes" id="UP000620124">
    <property type="component" value="Unassembled WGS sequence"/>
</dbReference>
<evidence type="ECO:0000256" key="1">
    <source>
        <dbReference type="SAM" id="Phobius"/>
    </source>
</evidence>
<sequence>MDYERDPNLSEEVGSAKIFSVYISEAEKYDKTLVNSWRNDMEGMLIFAGLFSAVLTAFLVESYKTLIPDSGDLTVELLLQISHQFAAGLNGTSFDLPSRAVFVAPSSSLVCNTFWFISLGLSLASALLATLVEQWARNFSQKVDMRPSPIIRARVFSYLYHGLKQFNMHNMVDIVPLFLHFSLIFFFAGLVAFLLPINRTVTIVAVLLLGIVTAVYIGATVLPLLYSNCPYRTPLTSVCWRLSQLIRMSLTRRWSPTNLSILQNETLVEVMVYDATRESKERTKRDIHALLWTIRSLTDDDELAPFIEGIPGALWSPDGRRFVHEPLIFTLLDDPEVRLDHRLGDFLRGCESGLLDPNVKLHRQVSCLKAIWALAGLATTSPLDESFRQPLRDFDASVLYVEDNELAPYWISAQAVLGWTFFCDFSVALERARLLLISWQAALTSGPLHMELIRDELLPLRLSAQKYFEFCELDAQFSPQLDAPLLALFDGASSISNTLHQALSLVTSAQNEMADAVCNLLSTYLIRCAHIPSPAFEFDLTCDILAVENVPAGKTLELLCTRFGVVAAANTTSGESGTRIDEIIAVILSLCIWGLSSSEDIPREPVLQHLLALLAARDSAPVTRAIISHVDTSLLSVMLQEFLKNLVAPDTRSFPRHEAEEMLSGMWEIAAASNTFTDEDILIILAQVRDTSVAGSLASVITPKIFVPHLQALETTPDSQLDLQYLMQFTSLPMLPETSAAQATPDVNMLDLDNDEAQRQAHCVALRDIMKIRLHETIFVSAAAFFEACAGPVHPYKAVDTVLLLFPHTMHFTYPVHPDHQLRLAMALKKIADPPLEFDQGIQARDQEIRDSILCDHTLPALLPRPACGGTGARRRDACRIYA</sequence>
<protein>
    <recommendedName>
        <fullName evidence="2">DUF6535 domain-containing protein</fullName>
    </recommendedName>
</protein>
<dbReference type="EMBL" id="JACAZI010000012">
    <property type="protein sequence ID" value="KAF7347094.1"/>
    <property type="molecule type" value="Genomic_DNA"/>
</dbReference>
<dbReference type="OrthoDB" id="3219854at2759"/>
<feature type="transmembrane region" description="Helical" evidence="1">
    <location>
        <begin position="109"/>
        <end position="132"/>
    </location>
</feature>
<name>A0A8H7CR23_9AGAR</name>
<comment type="caution">
    <text evidence="3">The sequence shown here is derived from an EMBL/GenBank/DDBJ whole genome shotgun (WGS) entry which is preliminary data.</text>
</comment>
<organism evidence="3 4">
    <name type="scientific">Mycena venus</name>
    <dbReference type="NCBI Taxonomy" id="2733690"/>
    <lineage>
        <taxon>Eukaryota</taxon>
        <taxon>Fungi</taxon>
        <taxon>Dikarya</taxon>
        <taxon>Basidiomycota</taxon>
        <taxon>Agaricomycotina</taxon>
        <taxon>Agaricomycetes</taxon>
        <taxon>Agaricomycetidae</taxon>
        <taxon>Agaricales</taxon>
        <taxon>Marasmiineae</taxon>
        <taxon>Mycenaceae</taxon>
        <taxon>Mycena</taxon>
    </lineage>
</organism>
<proteinExistence type="predicted"/>
<feature type="transmembrane region" description="Helical" evidence="1">
    <location>
        <begin position="174"/>
        <end position="195"/>
    </location>
</feature>
<dbReference type="AlphaFoldDB" id="A0A8H7CR23"/>
<keyword evidence="1" id="KW-1133">Transmembrane helix</keyword>
<feature type="domain" description="DUF6535" evidence="2">
    <location>
        <begin position="21"/>
        <end position="195"/>
    </location>
</feature>
<keyword evidence="1" id="KW-0812">Transmembrane</keyword>
<dbReference type="Pfam" id="PF20153">
    <property type="entry name" value="DUF6535"/>
    <property type="match status" value="1"/>
</dbReference>
<feature type="transmembrane region" description="Helical" evidence="1">
    <location>
        <begin position="43"/>
        <end position="60"/>
    </location>
</feature>
<feature type="transmembrane region" description="Helical" evidence="1">
    <location>
        <begin position="202"/>
        <end position="226"/>
    </location>
</feature>
<reference evidence="3" key="1">
    <citation type="submission" date="2020-05" db="EMBL/GenBank/DDBJ databases">
        <title>Mycena genomes resolve the evolution of fungal bioluminescence.</title>
        <authorList>
            <person name="Tsai I.J."/>
        </authorList>
    </citation>
    <scope>NUCLEOTIDE SEQUENCE</scope>
    <source>
        <strain evidence="3">CCC161011</strain>
    </source>
</reference>
<dbReference type="InterPro" id="IPR045338">
    <property type="entry name" value="DUF6535"/>
</dbReference>
<evidence type="ECO:0000313" key="4">
    <source>
        <dbReference type="Proteomes" id="UP000620124"/>
    </source>
</evidence>
<keyword evidence="1" id="KW-0472">Membrane</keyword>
<evidence type="ECO:0000259" key="2">
    <source>
        <dbReference type="Pfam" id="PF20153"/>
    </source>
</evidence>
<keyword evidence="4" id="KW-1185">Reference proteome</keyword>